<proteinExistence type="predicted"/>
<name>A0ABT2RLX5_9FIRM</name>
<feature type="transmembrane region" description="Helical" evidence="1">
    <location>
        <begin position="376"/>
        <end position="402"/>
    </location>
</feature>
<feature type="transmembrane region" description="Helical" evidence="1">
    <location>
        <begin position="163"/>
        <end position="182"/>
    </location>
</feature>
<keyword evidence="3" id="KW-1185">Reference proteome</keyword>
<dbReference type="PANTHER" id="PTHR34289:SF8">
    <property type="entry name" value="DUF819 DOMAIN-CONTAINING PROTEIN"/>
    <property type="match status" value="1"/>
</dbReference>
<feature type="transmembrane region" description="Helical" evidence="1">
    <location>
        <begin position="126"/>
        <end position="143"/>
    </location>
</feature>
<feature type="transmembrane region" description="Helical" evidence="1">
    <location>
        <begin position="7"/>
        <end position="27"/>
    </location>
</feature>
<gene>
    <name evidence="2" type="ORF">OCV99_06895</name>
</gene>
<dbReference type="RefSeq" id="WP_158369367.1">
    <property type="nucleotide sequence ID" value="NZ_JAOQJU010000005.1"/>
</dbReference>
<feature type="transmembrane region" description="Helical" evidence="1">
    <location>
        <begin position="220"/>
        <end position="240"/>
    </location>
</feature>
<evidence type="ECO:0000313" key="2">
    <source>
        <dbReference type="EMBL" id="MCU6686286.1"/>
    </source>
</evidence>
<dbReference type="EMBL" id="JAOQJU010000005">
    <property type="protein sequence ID" value="MCU6686286.1"/>
    <property type="molecule type" value="Genomic_DNA"/>
</dbReference>
<dbReference type="Pfam" id="PF05684">
    <property type="entry name" value="DUF819"/>
    <property type="match status" value="1"/>
</dbReference>
<keyword evidence="1" id="KW-0472">Membrane</keyword>
<reference evidence="2 3" key="1">
    <citation type="journal article" date="2021" name="ISME Commun">
        <title>Automated analysis of genomic sequences facilitates high-throughput and comprehensive description of bacteria.</title>
        <authorList>
            <person name="Hitch T.C.A."/>
        </authorList>
    </citation>
    <scope>NUCLEOTIDE SEQUENCE [LARGE SCALE GENOMIC DNA]</scope>
    <source>
        <strain evidence="2 3">Sanger_03</strain>
    </source>
</reference>
<dbReference type="Proteomes" id="UP001652431">
    <property type="component" value="Unassembled WGS sequence"/>
</dbReference>
<accession>A0ABT2RLX5</accession>
<organism evidence="2 3">
    <name type="scientific">Dorea acetigenes</name>
    <dbReference type="NCBI Taxonomy" id="2981787"/>
    <lineage>
        <taxon>Bacteria</taxon>
        <taxon>Bacillati</taxon>
        <taxon>Bacillota</taxon>
        <taxon>Clostridia</taxon>
        <taxon>Lachnospirales</taxon>
        <taxon>Lachnospiraceae</taxon>
        <taxon>Dorea</taxon>
    </lineage>
</organism>
<dbReference type="InterPro" id="IPR008537">
    <property type="entry name" value="DUF819"/>
</dbReference>
<keyword evidence="1" id="KW-0812">Transmembrane</keyword>
<feature type="transmembrane region" description="Helical" evidence="1">
    <location>
        <begin position="293"/>
        <end position="314"/>
    </location>
</feature>
<sequence length="404" mass="43281">MTTLISADNHIALFALLCAICAIVIYLEQNYKWAAKITGCIMVLLITLVLSNLRVIPESAPAYDFVGNYLVPMALPLLLFKADIKSIVKDSGRLIVLFFIGAVGTCVGSAVAFLITSGHINEAPKFIAMITGSYIGGGVNFVAMADNYGASGTTVATANVADALTMMFFFFALMVIPSINFFKKHWLHPYEDKIAKQTEAENGQAATSAGAYWGKREISLFDLALEIGLSLVIVAVSTPISEFFSTVIPTSNFVFNFFNALLGSKYLIITVISVIIATIFSDKLAKVGGAQELGTYFIYLFFATMSAPVSIRLLVGDAPWFFVACMIIVVINILFVLLGSKLLHFGIEEAMICSNANIGGGSTAMALAIAKNWTELIIPGLLVGTLGNVIGNFFGILMGTLFGA</sequence>
<keyword evidence="1" id="KW-1133">Transmembrane helix</keyword>
<protein>
    <submittedName>
        <fullName evidence="2">DUF819 family protein</fullName>
    </submittedName>
</protein>
<feature type="transmembrane region" description="Helical" evidence="1">
    <location>
        <begin position="33"/>
        <end position="53"/>
    </location>
</feature>
<feature type="transmembrane region" description="Helical" evidence="1">
    <location>
        <begin position="260"/>
        <end position="281"/>
    </location>
</feature>
<dbReference type="PANTHER" id="PTHR34289">
    <property type="entry name" value="PROTEIN, PUTATIVE (DUF819)-RELATED"/>
    <property type="match status" value="1"/>
</dbReference>
<evidence type="ECO:0000313" key="3">
    <source>
        <dbReference type="Proteomes" id="UP001652431"/>
    </source>
</evidence>
<feature type="transmembrane region" description="Helical" evidence="1">
    <location>
        <begin position="94"/>
        <end position="114"/>
    </location>
</feature>
<feature type="transmembrane region" description="Helical" evidence="1">
    <location>
        <begin position="350"/>
        <end position="370"/>
    </location>
</feature>
<feature type="transmembrane region" description="Helical" evidence="1">
    <location>
        <begin position="320"/>
        <end position="338"/>
    </location>
</feature>
<evidence type="ECO:0000256" key="1">
    <source>
        <dbReference type="SAM" id="Phobius"/>
    </source>
</evidence>
<comment type="caution">
    <text evidence="2">The sequence shown here is derived from an EMBL/GenBank/DDBJ whole genome shotgun (WGS) entry which is preliminary data.</text>
</comment>
<feature type="transmembrane region" description="Helical" evidence="1">
    <location>
        <begin position="65"/>
        <end position="82"/>
    </location>
</feature>